<dbReference type="AlphaFoldDB" id="A0AAD5H4N7"/>
<evidence type="ECO:0000313" key="3">
    <source>
        <dbReference type="Proteomes" id="UP001205105"/>
    </source>
</evidence>
<feature type="signal peptide" evidence="1">
    <location>
        <begin position="1"/>
        <end position="20"/>
    </location>
</feature>
<gene>
    <name evidence="2" type="ORF">COHA_007040</name>
</gene>
<evidence type="ECO:0008006" key="4">
    <source>
        <dbReference type="Google" id="ProtNLM"/>
    </source>
</evidence>
<dbReference type="Proteomes" id="UP001205105">
    <property type="component" value="Unassembled WGS sequence"/>
</dbReference>
<accession>A0AAD5H4N7</accession>
<name>A0AAD5H4N7_9CHLO</name>
<keyword evidence="1" id="KW-0732">Signal</keyword>
<evidence type="ECO:0000256" key="1">
    <source>
        <dbReference type="SAM" id="SignalP"/>
    </source>
</evidence>
<reference evidence="2" key="1">
    <citation type="submission" date="2020-11" db="EMBL/GenBank/DDBJ databases">
        <title>Chlorella ohadii genome sequencing and assembly.</title>
        <authorList>
            <person name="Murik O."/>
            <person name="Treves H."/>
            <person name="Kedem I."/>
            <person name="Shotland Y."/>
            <person name="Kaplan A."/>
        </authorList>
    </citation>
    <scope>NUCLEOTIDE SEQUENCE</scope>
    <source>
        <strain evidence="2">1</strain>
    </source>
</reference>
<proteinExistence type="predicted"/>
<dbReference type="PANTHER" id="PTHR35399">
    <property type="entry name" value="SLR8030 PROTEIN"/>
    <property type="match status" value="1"/>
</dbReference>
<dbReference type="PANTHER" id="PTHR35399:SF2">
    <property type="entry name" value="DUF839 DOMAIN-CONTAINING PROTEIN"/>
    <property type="match status" value="1"/>
</dbReference>
<dbReference type="InterPro" id="IPR008557">
    <property type="entry name" value="PhoX"/>
</dbReference>
<protein>
    <recommendedName>
        <fullName evidence="4">Alkaline phosphatase</fullName>
    </recommendedName>
</protein>
<sequence>MLDRRAIALLLACCSLFASAAIVEKQIEFKNIIKTNAQVPGSLWRWGQVRSSTGAALYEVDPATKGPSATPLVSNNPDFTTLHEASLGKKACNSGLVRTVGGKKMVYAVTQFESPRPGTMWVTGLEQGKDGSLTPKGQYWGGLWIPCAGSKTPWGSHMGGEEYEPDARPFSEAKTLDELKALLKGGWGDVEGFMANGNASPPIFFYLQRYFNLYPKDLTFANVMSLFNPYKYGHIVEVKVSPTGNATPLKHYTLGRAAWEMGYVMPDQRTVYGTDDGTNVGFFKFVADRRGDLSRGRLYAAKMTQLSAANGGKFAIQWIHMGYGENWKLQKLAERVKFSDIFATAPFNPATGCPLGFKSINADDNGAECLQLKRGMETAAAFLETRRYAAYLGATTEFSKWEGITFDAKRGLLYTAMSDIRYGMEDNKSKGKAETKYDIGGPNHIRLEYNKCGCVYKLAVDRRFSAYAMEALICGKPITNDPNNACDLNAISNPDNVAIAAELDVLLISEDSDNHENNVLWSYDLPRRVLQRILSVPYGAEVTSPYYYNSINGFSYVIVEDQHPYSGNEDKVSSPFFSGKDAFLGYWTWPTVKNGYATAFLPITPAQTEQEKHQVRGTTKVAVWTYGKPYQARTMLAAEAEEQA</sequence>
<dbReference type="Pfam" id="PF05787">
    <property type="entry name" value="PhoX"/>
    <property type="match status" value="1"/>
</dbReference>
<keyword evidence="3" id="KW-1185">Reference proteome</keyword>
<comment type="caution">
    <text evidence="2">The sequence shown here is derived from an EMBL/GenBank/DDBJ whole genome shotgun (WGS) entry which is preliminary data.</text>
</comment>
<evidence type="ECO:0000313" key="2">
    <source>
        <dbReference type="EMBL" id="KAI7839227.1"/>
    </source>
</evidence>
<organism evidence="2 3">
    <name type="scientific">Chlorella ohadii</name>
    <dbReference type="NCBI Taxonomy" id="2649997"/>
    <lineage>
        <taxon>Eukaryota</taxon>
        <taxon>Viridiplantae</taxon>
        <taxon>Chlorophyta</taxon>
        <taxon>core chlorophytes</taxon>
        <taxon>Trebouxiophyceae</taxon>
        <taxon>Chlorellales</taxon>
        <taxon>Chlorellaceae</taxon>
        <taxon>Chlorella clade</taxon>
        <taxon>Chlorella</taxon>
    </lineage>
</organism>
<dbReference type="EMBL" id="JADXDR010000105">
    <property type="protein sequence ID" value="KAI7839227.1"/>
    <property type="molecule type" value="Genomic_DNA"/>
</dbReference>
<feature type="chain" id="PRO_5041916828" description="Alkaline phosphatase" evidence="1">
    <location>
        <begin position="21"/>
        <end position="644"/>
    </location>
</feature>